<sequence length="294" mass="32120">MSDQGETKTATELIRRSPIAMSSTRRSPQRRSMQRPALLVGSDEEEMQEPYDGADWHSVDLAAHSGWSRLWRGVPRCGCRDPPGLGDPTQHRSQGRAGAVARRDRGSRPKSHRHPDADRADLPGDAGAQIVRYFLGPCAPTSSLRTGAVPAPPLPWGLSLQVVHADDVGRACATVVARRAGGAFKQRTAEDVQRELLVGMRECRGMPSPSLRAGDTLHLTHHQVAAGERRSDTHAAGGSNTGTTHRFPEADQFTCVSRWAPRKLAPTDLALHLRSTRRQGTTYSRCSKEINPRV</sequence>
<feature type="region of interest" description="Disordered" evidence="1">
    <location>
        <begin position="1"/>
        <end position="50"/>
    </location>
</feature>
<organism evidence="2 3">
    <name type="scientific">Occultella aeris</name>
    <dbReference type="NCBI Taxonomy" id="2761496"/>
    <lineage>
        <taxon>Bacteria</taxon>
        <taxon>Bacillati</taxon>
        <taxon>Actinomycetota</taxon>
        <taxon>Actinomycetes</taxon>
        <taxon>Micrococcales</taxon>
        <taxon>Ruaniaceae</taxon>
        <taxon>Occultella</taxon>
    </lineage>
</organism>
<dbReference type="EMBL" id="CACRYJ010000068">
    <property type="protein sequence ID" value="VZO40209.1"/>
    <property type="molecule type" value="Genomic_DNA"/>
</dbReference>
<feature type="region of interest" description="Disordered" evidence="1">
    <location>
        <begin position="81"/>
        <end position="123"/>
    </location>
</feature>
<protein>
    <submittedName>
        <fullName evidence="2">Uncharacterized protein</fullName>
    </submittedName>
</protein>
<feature type="region of interest" description="Disordered" evidence="1">
    <location>
        <begin position="225"/>
        <end position="247"/>
    </location>
</feature>
<dbReference type="Proteomes" id="UP000419743">
    <property type="component" value="Unassembled WGS sequence"/>
</dbReference>
<evidence type="ECO:0000313" key="3">
    <source>
        <dbReference type="Proteomes" id="UP000419743"/>
    </source>
</evidence>
<reference evidence="2 3" key="1">
    <citation type="submission" date="2019-11" db="EMBL/GenBank/DDBJ databases">
        <authorList>
            <person name="Criscuolo A."/>
        </authorList>
    </citation>
    <scope>NUCLEOTIDE SEQUENCE [LARGE SCALE GENOMIC DNA]</scope>
    <source>
        <strain evidence="2">CIP111667</strain>
    </source>
</reference>
<accession>A0A7M4DRW5</accession>
<proteinExistence type="predicted"/>
<dbReference type="AlphaFoldDB" id="A0A7M4DRW5"/>
<name>A0A7M4DRW5_9MICO</name>
<keyword evidence="3" id="KW-1185">Reference proteome</keyword>
<comment type="caution">
    <text evidence="2">The sequence shown here is derived from an EMBL/GenBank/DDBJ whole genome shotgun (WGS) entry which is preliminary data.</text>
</comment>
<gene>
    <name evidence="2" type="ORF">HALOF300_04912</name>
</gene>
<evidence type="ECO:0000256" key="1">
    <source>
        <dbReference type="SAM" id="MobiDB-lite"/>
    </source>
</evidence>
<feature type="compositionally biased region" description="Polar residues" evidence="1">
    <location>
        <begin position="1"/>
        <end position="10"/>
    </location>
</feature>
<evidence type="ECO:0000313" key="2">
    <source>
        <dbReference type="EMBL" id="VZO40209.1"/>
    </source>
</evidence>